<dbReference type="SMART" id="SM00382">
    <property type="entry name" value="AAA"/>
    <property type="match status" value="1"/>
</dbReference>
<gene>
    <name evidence="4" type="ORF">Q75_16820</name>
</gene>
<dbReference type="SUPFAM" id="SSF52540">
    <property type="entry name" value="P-loop containing nucleoside triphosphate hydrolases"/>
    <property type="match status" value="1"/>
</dbReference>
<dbReference type="PATRIC" id="fig|1150625.3.peg.3533"/>
<evidence type="ECO:0000256" key="2">
    <source>
        <dbReference type="ARBA" id="ARBA00022840"/>
    </source>
</evidence>
<dbReference type="InterPro" id="IPR003439">
    <property type="entry name" value="ABC_transporter-like_ATP-bd"/>
</dbReference>
<sequence>MLTINSVSKSFGDQEVLNDISITLKKREIFALLGPSGSGKTTLIKMMIGLELPSAGTVLFQEEPLKSRTLYKNIGYMAQGDALYNELTAKENLHFFADLYSLSKEVRKVRIQSLMGMVDLTEHLNKPVHQYSGGVRRRLSLVIAMLHDPDILILDEPTVGIDPVLRKNIWEAFQQLKLDGKTLFVTTHVMDEAERCDRLGLIRGGKLIACDAPQFIKQSYDVSSIEDVFLSMEGM</sequence>
<dbReference type="EMBL" id="LDYG01000057">
    <property type="protein sequence ID" value="KUP03982.1"/>
    <property type="molecule type" value="Genomic_DNA"/>
</dbReference>
<dbReference type="CDD" id="cd03230">
    <property type="entry name" value="ABC_DR_subfamily_A"/>
    <property type="match status" value="1"/>
</dbReference>
<dbReference type="InterPro" id="IPR027417">
    <property type="entry name" value="P-loop_NTPase"/>
</dbReference>
<name>A0A147K3W0_9BACI</name>
<dbReference type="PANTHER" id="PTHR43038">
    <property type="entry name" value="ATP-BINDING CASSETTE, SUB-FAMILY H, MEMBER 1"/>
    <property type="match status" value="1"/>
</dbReference>
<dbReference type="RefSeq" id="WP_059352064.1">
    <property type="nucleotide sequence ID" value="NZ_LDYG01000057.1"/>
</dbReference>
<dbReference type="PROSITE" id="PS50893">
    <property type="entry name" value="ABC_TRANSPORTER_2"/>
    <property type="match status" value="1"/>
</dbReference>
<dbReference type="GO" id="GO:0005524">
    <property type="term" value="F:ATP binding"/>
    <property type="evidence" value="ECO:0007669"/>
    <property type="project" value="UniProtKB-KW"/>
</dbReference>
<evidence type="ECO:0000259" key="3">
    <source>
        <dbReference type="PROSITE" id="PS50893"/>
    </source>
</evidence>
<organism evidence="4 5">
    <name type="scientific">Bacillus coahuilensis p1.1.43</name>
    <dbReference type="NCBI Taxonomy" id="1150625"/>
    <lineage>
        <taxon>Bacteria</taxon>
        <taxon>Bacillati</taxon>
        <taxon>Bacillota</taxon>
        <taxon>Bacilli</taxon>
        <taxon>Bacillales</taxon>
        <taxon>Bacillaceae</taxon>
        <taxon>Bacillus</taxon>
    </lineage>
</organism>
<evidence type="ECO:0000256" key="1">
    <source>
        <dbReference type="ARBA" id="ARBA00022741"/>
    </source>
</evidence>
<keyword evidence="1" id="KW-0547">Nucleotide-binding</keyword>
<dbReference type="GO" id="GO:0016887">
    <property type="term" value="F:ATP hydrolysis activity"/>
    <property type="evidence" value="ECO:0007669"/>
    <property type="project" value="InterPro"/>
</dbReference>
<dbReference type="Pfam" id="PF00005">
    <property type="entry name" value="ABC_tran"/>
    <property type="match status" value="1"/>
</dbReference>
<feature type="domain" description="ABC transporter" evidence="3">
    <location>
        <begin position="2"/>
        <end position="229"/>
    </location>
</feature>
<accession>A0A147K3W0</accession>
<dbReference type="InterPro" id="IPR003593">
    <property type="entry name" value="AAA+_ATPase"/>
</dbReference>
<dbReference type="Proteomes" id="UP000074108">
    <property type="component" value="Unassembled WGS sequence"/>
</dbReference>
<proteinExistence type="predicted"/>
<dbReference type="Gene3D" id="3.40.50.300">
    <property type="entry name" value="P-loop containing nucleotide triphosphate hydrolases"/>
    <property type="match status" value="1"/>
</dbReference>
<evidence type="ECO:0000313" key="5">
    <source>
        <dbReference type="Proteomes" id="UP000074108"/>
    </source>
</evidence>
<keyword evidence="2 4" id="KW-0067">ATP-binding</keyword>
<reference evidence="4 5" key="1">
    <citation type="journal article" date="2016" name="Front. Microbiol.">
        <title>Microevolution Analysis of Bacillus coahuilensis Unveils Differences in Phosphorus Acquisition Strategies and Their Regulation.</title>
        <authorList>
            <person name="Gomez-Lunar Z."/>
            <person name="Hernandez-Gonzalez I."/>
            <person name="Rodriguez-Torres M.D."/>
            <person name="Souza V."/>
            <person name="Olmedo-Alvarez G."/>
        </authorList>
    </citation>
    <scope>NUCLEOTIDE SEQUENCE [LARGE SCALE GENOMIC DNA]</scope>
    <source>
        <strain evidence="5">p1.1.43</strain>
    </source>
</reference>
<dbReference type="AlphaFoldDB" id="A0A147K3W0"/>
<protein>
    <submittedName>
        <fullName evidence="4">ABC transporter ATP-binding protein</fullName>
    </submittedName>
</protein>
<dbReference type="PANTHER" id="PTHR43038:SF3">
    <property type="entry name" value="ABC TRANSPORTER G FAMILY MEMBER 20 ISOFORM X1"/>
    <property type="match status" value="1"/>
</dbReference>
<dbReference type="STRING" id="1150625.Q75_16820"/>
<dbReference type="OrthoDB" id="9804819at2"/>
<evidence type="ECO:0000313" key="4">
    <source>
        <dbReference type="EMBL" id="KUP03982.1"/>
    </source>
</evidence>
<keyword evidence="5" id="KW-1185">Reference proteome</keyword>
<comment type="caution">
    <text evidence="4">The sequence shown here is derived from an EMBL/GenBank/DDBJ whole genome shotgun (WGS) entry which is preliminary data.</text>
</comment>